<gene>
    <name evidence="19" type="ORF">IX83_07990</name>
</gene>
<feature type="compositionally biased region" description="Basic and acidic residues" evidence="16">
    <location>
        <begin position="104"/>
        <end position="120"/>
    </location>
</feature>
<dbReference type="EC" id="3.4.21.107" evidence="4"/>
<dbReference type="OrthoDB" id="9758917at2"/>
<dbReference type="InterPro" id="IPR011782">
    <property type="entry name" value="Pept_S1C_Do"/>
</dbReference>
<evidence type="ECO:0000256" key="8">
    <source>
        <dbReference type="ARBA" id="ARBA00022737"/>
    </source>
</evidence>
<keyword evidence="20" id="KW-1185">Reference proteome</keyword>
<feature type="binding site" evidence="15">
    <location>
        <position position="142"/>
    </location>
    <ligand>
        <name>substrate</name>
    </ligand>
</feature>
<proteinExistence type="inferred from homology"/>
<dbReference type="AlphaFoldDB" id="A0A077DIE5"/>
<protein>
    <recommendedName>
        <fullName evidence="5">Probable periplasmic serine endoprotease DegP-like</fullName>
        <ecNumber evidence="4">3.4.21.107</ecNumber>
    </recommendedName>
    <alternativeName>
        <fullName evidence="13">Protease Do</fullName>
    </alternativeName>
</protein>
<dbReference type="GO" id="GO:0042597">
    <property type="term" value="C:periplasmic space"/>
    <property type="evidence" value="ECO:0007669"/>
    <property type="project" value="UniProtKB-SubCell"/>
</dbReference>
<dbReference type="HOGENOM" id="CLU_020120_1_0_4"/>
<dbReference type="STRING" id="1072685.IX83_07990"/>
<evidence type="ECO:0000256" key="14">
    <source>
        <dbReference type="PIRSR" id="PIRSR611782-1"/>
    </source>
</evidence>
<dbReference type="Gene3D" id="2.30.42.10">
    <property type="match status" value="2"/>
</dbReference>
<comment type="subcellular location">
    <subcellularLocation>
        <location evidence="2">Periplasm</location>
    </subcellularLocation>
</comment>
<reference evidence="19 20" key="1">
    <citation type="journal article" date="2014" name="BMC Genomics">
        <title>A genomic perspective on a new bacterial genus and species from the Alcaligenaceae family, Basilea psittacipulmonis.</title>
        <authorList>
            <person name="Whiteson K.L."/>
            <person name="Hernandez D."/>
            <person name="Lazarevic V."/>
            <person name="Gaia N."/>
            <person name="Farinelli L."/>
            <person name="Francois P."/>
            <person name="Pilo P."/>
            <person name="Frey J."/>
            <person name="Schrenzel J."/>
        </authorList>
    </citation>
    <scope>NUCLEOTIDE SEQUENCE [LARGE SCALE GENOMIC DNA]</scope>
    <source>
        <strain evidence="19 20">DSM 24701</strain>
    </source>
</reference>
<dbReference type="InterPro" id="IPR009003">
    <property type="entry name" value="Peptidase_S1_PA"/>
</dbReference>
<dbReference type="Gene3D" id="2.40.10.120">
    <property type="match status" value="1"/>
</dbReference>
<evidence type="ECO:0000256" key="10">
    <source>
        <dbReference type="ARBA" id="ARBA00022801"/>
    </source>
</evidence>
<feature type="signal peptide" evidence="17">
    <location>
        <begin position="1"/>
        <end position="27"/>
    </location>
</feature>
<keyword evidence="9" id="KW-0574">Periplasm</keyword>
<dbReference type="InterPro" id="IPR036034">
    <property type="entry name" value="PDZ_sf"/>
</dbReference>
<keyword evidence="11" id="KW-0720">Serine protease</keyword>
<evidence type="ECO:0000256" key="5">
    <source>
        <dbReference type="ARBA" id="ARBA00013958"/>
    </source>
</evidence>
<keyword evidence="6" id="KW-0645">Protease</keyword>
<keyword evidence="12" id="KW-0346">Stress response</keyword>
<dbReference type="GO" id="GO:0006508">
    <property type="term" value="P:proteolysis"/>
    <property type="evidence" value="ECO:0007669"/>
    <property type="project" value="UniProtKB-KW"/>
</dbReference>
<dbReference type="PANTHER" id="PTHR22939:SF130">
    <property type="entry name" value="PERIPLASMIC SERINE ENDOPROTEASE DEGP-LIKE-RELATED"/>
    <property type="match status" value="1"/>
</dbReference>
<evidence type="ECO:0000256" key="16">
    <source>
        <dbReference type="SAM" id="MobiDB-lite"/>
    </source>
</evidence>
<evidence type="ECO:0000259" key="18">
    <source>
        <dbReference type="PROSITE" id="PS50106"/>
    </source>
</evidence>
<evidence type="ECO:0000256" key="9">
    <source>
        <dbReference type="ARBA" id="ARBA00022764"/>
    </source>
</evidence>
<dbReference type="PRINTS" id="PR00834">
    <property type="entry name" value="PROTEASES2C"/>
</dbReference>
<dbReference type="RefSeq" id="WP_038501051.1">
    <property type="nucleotide sequence ID" value="NZ_AFWK01000023.1"/>
</dbReference>
<dbReference type="SUPFAM" id="SSF50156">
    <property type="entry name" value="PDZ domain-like"/>
    <property type="match status" value="2"/>
</dbReference>
<dbReference type="GO" id="GO:0004252">
    <property type="term" value="F:serine-type endopeptidase activity"/>
    <property type="evidence" value="ECO:0007669"/>
    <property type="project" value="InterPro"/>
</dbReference>
<feature type="binding site" evidence="15">
    <location>
        <position position="171"/>
    </location>
    <ligand>
        <name>substrate</name>
    </ligand>
</feature>
<dbReference type="NCBIfam" id="TIGR02037">
    <property type="entry name" value="degP_htrA_DO"/>
    <property type="match status" value="1"/>
</dbReference>
<dbReference type="CDD" id="cd10839">
    <property type="entry name" value="cpPDZ1_DegP-like"/>
    <property type="match status" value="1"/>
</dbReference>
<evidence type="ECO:0000256" key="11">
    <source>
        <dbReference type="ARBA" id="ARBA00022825"/>
    </source>
</evidence>
<dbReference type="PROSITE" id="PS50106">
    <property type="entry name" value="PDZ"/>
    <property type="match status" value="1"/>
</dbReference>
<dbReference type="Proteomes" id="UP000028945">
    <property type="component" value="Chromosome"/>
</dbReference>
<feature type="active site" description="Charge relay system" evidence="14">
    <location>
        <position position="242"/>
    </location>
</feature>
<evidence type="ECO:0000313" key="20">
    <source>
        <dbReference type="Proteomes" id="UP000028945"/>
    </source>
</evidence>
<evidence type="ECO:0000313" key="19">
    <source>
        <dbReference type="EMBL" id="AIL33242.1"/>
    </source>
</evidence>
<evidence type="ECO:0000256" key="1">
    <source>
        <dbReference type="ARBA" id="ARBA00001772"/>
    </source>
</evidence>
<dbReference type="SMART" id="SM00228">
    <property type="entry name" value="PDZ"/>
    <property type="match status" value="2"/>
</dbReference>
<feature type="region of interest" description="Disordered" evidence="16">
    <location>
        <begin position="104"/>
        <end position="126"/>
    </location>
</feature>
<feature type="chain" id="PRO_5039307826" description="Probable periplasmic serine endoprotease DegP-like" evidence="17">
    <location>
        <begin position="28"/>
        <end position="490"/>
    </location>
</feature>
<dbReference type="EMBL" id="CP009238">
    <property type="protein sequence ID" value="AIL33242.1"/>
    <property type="molecule type" value="Genomic_DNA"/>
</dbReference>
<evidence type="ECO:0000256" key="13">
    <source>
        <dbReference type="ARBA" id="ARBA00032850"/>
    </source>
</evidence>
<dbReference type="PANTHER" id="PTHR22939">
    <property type="entry name" value="SERINE PROTEASE FAMILY S1C HTRA-RELATED"/>
    <property type="match status" value="1"/>
</dbReference>
<feature type="active site" description="Charge relay system" evidence="14">
    <location>
        <position position="171"/>
    </location>
</feature>
<feature type="active site" description="Charge relay system" evidence="14">
    <location>
        <position position="142"/>
    </location>
</feature>
<feature type="binding site" evidence="15">
    <location>
        <begin position="240"/>
        <end position="242"/>
    </location>
    <ligand>
        <name>substrate</name>
    </ligand>
</feature>
<evidence type="ECO:0000256" key="2">
    <source>
        <dbReference type="ARBA" id="ARBA00004418"/>
    </source>
</evidence>
<dbReference type="Pfam" id="PF13180">
    <property type="entry name" value="PDZ_2"/>
    <property type="match status" value="1"/>
</dbReference>
<dbReference type="SUPFAM" id="SSF50494">
    <property type="entry name" value="Trypsin-like serine proteases"/>
    <property type="match status" value="1"/>
</dbReference>
<dbReference type="eggNOG" id="COG0265">
    <property type="taxonomic scope" value="Bacteria"/>
</dbReference>
<name>A0A077DIE5_9BURK</name>
<organism evidence="19 20">
    <name type="scientific">Basilea psittacipulmonis DSM 24701</name>
    <dbReference type="NCBI Taxonomy" id="1072685"/>
    <lineage>
        <taxon>Bacteria</taxon>
        <taxon>Pseudomonadati</taxon>
        <taxon>Pseudomonadota</taxon>
        <taxon>Betaproteobacteria</taxon>
        <taxon>Burkholderiales</taxon>
        <taxon>Alcaligenaceae</taxon>
        <taxon>Basilea</taxon>
    </lineage>
</organism>
<sequence>MKKNPLKKILLSSAIAMCFIAPTPSWADDVAPSVTVPSVALPDFTSVIEKTEKAVVNIRTTRKVSYRDGFYSFGDNPSFSPFDDPDDLFNFFFGFNDDHWERGRGGKLNKKPDSPKKERSVPSGVGSGFLISEDGYIITNNHVIDDADKITVTVEDKEYTAKVIGQDERTDIAVLKIDGQKFPFLKIGDSSKLKKGQWVLAIGSPFDLDTTATAGIVSAINRDAGAYLPFIQTDVAINPGNSGGPLINMAGEVVGVNSAIITRSGGYQGISLSIPIDEAMKIVQQLKSTGKVNRGQIGVQISDVSDKVAKAIGLEKSRGAMVASVFPDSPAEKAGIKNGDVIIKYDGKDITKYSDLPRLVGMTKPGSKVAIVVWRLGKEVSLNITIGSSQDKNDKVAKGEDKKLDVQEKLGFSVSSLPKDEGDTGVIVSETSELAALQGLRKGDIILVLGQQPIKSVDDVAKFAKSYKGKELAVMVTRDKNTFWLILDTE</sequence>
<keyword evidence="10" id="KW-0378">Hydrolase</keyword>
<evidence type="ECO:0000256" key="4">
    <source>
        <dbReference type="ARBA" id="ARBA00013035"/>
    </source>
</evidence>
<comment type="similarity">
    <text evidence="3">Belongs to the peptidase S1C family.</text>
</comment>
<comment type="catalytic activity">
    <reaction evidence="1">
        <text>Acts on substrates that are at least partially unfolded. The cleavage site P1 residue is normally between a pair of hydrophobic residues, such as Val-|-Val.</text>
        <dbReference type="EC" id="3.4.21.107"/>
    </reaction>
</comment>
<dbReference type="Pfam" id="PF13365">
    <property type="entry name" value="Trypsin_2"/>
    <property type="match status" value="1"/>
</dbReference>
<evidence type="ECO:0000256" key="17">
    <source>
        <dbReference type="SAM" id="SignalP"/>
    </source>
</evidence>
<dbReference type="InterPro" id="IPR001940">
    <property type="entry name" value="Peptidase_S1C"/>
</dbReference>
<evidence type="ECO:0000256" key="3">
    <source>
        <dbReference type="ARBA" id="ARBA00010541"/>
    </source>
</evidence>
<keyword evidence="8" id="KW-0677">Repeat</keyword>
<evidence type="ECO:0000256" key="6">
    <source>
        <dbReference type="ARBA" id="ARBA00022670"/>
    </source>
</evidence>
<evidence type="ECO:0000256" key="15">
    <source>
        <dbReference type="PIRSR" id="PIRSR611782-2"/>
    </source>
</evidence>
<dbReference type="InterPro" id="IPR001478">
    <property type="entry name" value="PDZ"/>
</dbReference>
<accession>A0A077DIE5</accession>
<feature type="domain" description="PDZ" evidence="18">
    <location>
        <begin position="286"/>
        <end position="377"/>
    </location>
</feature>
<keyword evidence="7 17" id="KW-0732">Signal</keyword>
<dbReference type="Pfam" id="PF00595">
    <property type="entry name" value="PDZ"/>
    <property type="match status" value="1"/>
</dbReference>
<evidence type="ECO:0000256" key="7">
    <source>
        <dbReference type="ARBA" id="ARBA00022729"/>
    </source>
</evidence>
<evidence type="ECO:0000256" key="12">
    <source>
        <dbReference type="ARBA" id="ARBA00023016"/>
    </source>
</evidence>
<dbReference type="KEGG" id="bpsi:IX83_07990"/>